<dbReference type="AlphaFoldDB" id="A0A227KDP9"/>
<dbReference type="RefSeq" id="WP_066595930.1">
    <property type="nucleotide sequence ID" value="NZ_CAJTBZ010000003.1"/>
</dbReference>
<proteinExistence type="predicted"/>
<reference evidence="3" key="1">
    <citation type="submission" date="2017-05" db="EMBL/GenBank/DDBJ databases">
        <title>Improved OligoMM genomes.</title>
        <authorList>
            <person name="Garzetti D."/>
        </authorList>
    </citation>
    <scope>NUCLEOTIDE SEQUENCE [LARGE SCALE GENOMIC DNA]</scope>
    <source>
        <strain evidence="3">YL45</strain>
    </source>
</reference>
<evidence type="ECO:0000256" key="1">
    <source>
        <dbReference type="SAM" id="SignalP"/>
    </source>
</evidence>
<dbReference type="GeneID" id="78362118"/>
<sequence length="171" mass="19740">MTKYLNCLKAVALAFVFGLLAACAHPDSVNLGTSYDSVMDKLGAPDSRTVLPDGTLRLVYSLQPMGQQSYVMIFNKEGHLIFKENLLQQKYFNEIKPKIMNEQDIYNMFGHPCEKWTYALSGEHTYMYRFQDGGMDWALWVDFDNKTNEVLRYVISIDPWTQRDGDDDKNI</sequence>
<dbReference type="PROSITE" id="PS51257">
    <property type="entry name" value="PROKAR_LIPOPROTEIN"/>
    <property type="match status" value="1"/>
</dbReference>
<dbReference type="EMBL" id="NHMP01000008">
    <property type="protein sequence ID" value="OXE45652.1"/>
    <property type="molecule type" value="Genomic_DNA"/>
</dbReference>
<feature type="signal peptide" evidence="1">
    <location>
        <begin position="1"/>
        <end position="24"/>
    </location>
</feature>
<gene>
    <name evidence="2" type="ORF">ADH67_10915</name>
</gene>
<protein>
    <recommendedName>
        <fullName evidence="4">Lipoprotein SmpA/OmlA domain-containing protein</fullName>
    </recommendedName>
</protein>
<organism evidence="2 3">
    <name type="scientific">Turicimonas muris</name>
    <dbReference type="NCBI Taxonomy" id="1796652"/>
    <lineage>
        <taxon>Bacteria</taxon>
        <taxon>Pseudomonadati</taxon>
        <taxon>Pseudomonadota</taxon>
        <taxon>Betaproteobacteria</taxon>
        <taxon>Burkholderiales</taxon>
        <taxon>Sutterellaceae</taxon>
        <taxon>Turicimonas</taxon>
    </lineage>
</organism>
<comment type="caution">
    <text evidence="2">The sequence shown here is derived from an EMBL/GenBank/DDBJ whole genome shotgun (WGS) entry which is preliminary data.</text>
</comment>
<evidence type="ECO:0000313" key="3">
    <source>
        <dbReference type="Proteomes" id="UP000214610"/>
    </source>
</evidence>
<keyword evidence="3" id="KW-1185">Reference proteome</keyword>
<evidence type="ECO:0000313" key="2">
    <source>
        <dbReference type="EMBL" id="OXE45652.1"/>
    </source>
</evidence>
<name>A0A227KDP9_9BURK</name>
<keyword evidence="1" id="KW-0732">Signal</keyword>
<dbReference type="Proteomes" id="UP000214610">
    <property type="component" value="Unassembled WGS sequence"/>
</dbReference>
<feature type="chain" id="PRO_5011286973" description="Lipoprotein SmpA/OmlA domain-containing protein" evidence="1">
    <location>
        <begin position="25"/>
        <end position="171"/>
    </location>
</feature>
<accession>A0A227KDP9</accession>
<evidence type="ECO:0008006" key="4">
    <source>
        <dbReference type="Google" id="ProtNLM"/>
    </source>
</evidence>